<feature type="region of interest" description="Disordered" evidence="3">
    <location>
        <begin position="768"/>
        <end position="869"/>
    </location>
</feature>
<name>A0A316W0M3_9BASI</name>
<feature type="region of interest" description="Disordered" evidence="3">
    <location>
        <begin position="928"/>
        <end position="947"/>
    </location>
</feature>
<feature type="compositionally biased region" description="Basic and acidic residues" evidence="3">
    <location>
        <begin position="733"/>
        <end position="752"/>
    </location>
</feature>
<protein>
    <recommendedName>
        <fullName evidence="6">L domain-like protein</fullName>
    </recommendedName>
</protein>
<feature type="compositionally biased region" description="Low complexity" evidence="3">
    <location>
        <begin position="604"/>
        <end position="619"/>
    </location>
</feature>
<keyword evidence="1" id="KW-0433">Leucine-rich repeat</keyword>
<dbReference type="PANTHER" id="PTHR47566:SF1">
    <property type="entry name" value="PROTEIN NUD1"/>
    <property type="match status" value="1"/>
</dbReference>
<dbReference type="InterPro" id="IPR032675">
    <property type="entry name" value="LRR_dom_sf"/>
</dbReference>
<feature type="region of interest" description="Disordered" evidence="3">
    <location>
        <begin position="1871"/>
        <end position="1911"/>
    </location>
</feature>
<dbReference type="RefSeq" id="XP_025369808.1">
    <property type="nucleotide sequence ID" value="XM_025512480.1"/>
</dbReference>
<feature type="compositionally biased region" description="Polar residues" evidence="3">
    <location>
        <begin position="261"/>
        <end position="275"/>
    </location>
</feature>
<keyword evidence="5" id="KW-1185">Reference proteome</keyword>
<dbReference type="Pfam" id="PF13855">
    <property type="entry name" value="LRR_8"/>
    <property type="match status" value="1"/>
</dbReference>
<dbReference type="PANTHER" id="PTHR47566">
    <property type="match status" value="1"/>
</dbReference>
<feature type="compositionally biased region" description="Low complexity" evidence="3">
    <location>
        <begin position="313"/>
        <end position="331"/>
    </location>
</feature>
<feature type="compositionally biased region" description="Basic and acidic residues" evidence="3">
    <location>
        <begin position="1286"/>
        <end position="1296"/>
    </location>
</feature>
<dbReference type="Proteomes" id="UP000245783">
    <property type="component" value="Unassembled WGS sequence"/>
</dbReference>
<feature type="compositionally biased region" description="Polar residues" evidence="3">
    <location>
        <begin position="127"/>
        <end position="138"/>
    </location>
</feature>
<accession>A0A316W0M3</accession>
<reference evidence="4 5" key="1">
    <citation type="journal article" date="2018" name="Mol. Biol. Evol.">
        <title>Broad Genomic Sampling Reveals a Smut Pathogenic Ancestry of the Fungal Clade Ustilaginomycotina.</title>
        <authorList>
            <person name="Kijpornyongpan T."/>
            <person name="Mondo S.J."/>
            <person name="Barry K."/>
            <person name="Sandor L."/>
            <person name="Lee J."/>
            <person name="Lipzen A."/>
            <person name="Pangilinan J."/>
            <person name="LaButti K."/>
            <person name="Hainaut M."/>
            <person name="Henrissat B."/>
            <person name="Grigoriev I.V."/>
            <person name="Spatafora J.W."/>
            <person name="Aime M.C."/>
        </authorList>
    </citation>
    <scope>NUCLEOTIDE SEQUENCE [LARGE SCALE GENOMIC DNA]</scope>
    <source>
        <strain evidence="4 5">MCA 4658</strain>
    </source>
</reference>
<feature type="region of interest" description="Disordered" evidence="3">
    <location>
        <begin position="888"/>
        <end position="912"/>
    </location>
</feature>
<feature type="compositionally biased region" description="Polar residues" evidence="3">
    <location>
        <begin position="1310"/>
        <end position="1331"/>
    </location>
</feature>
<dbReference type="SUPFAM" id="SSF52058">
    <property type="entry name" value="L domain-like"/>
    <property type="match status" value="2"/>
</dbReference>
<dbReference type="InterPro" id="IPR001611">
    <property type="entry name" value="Leu-rich_rpt"/>
</dbReference>
<dbReference type="InParanoid" id="A0A316W0M3"/>
<proteinExistence type="predicted"/>
<sequence>MMGTDAEPTVGQDASSVSALLEVEPSEAANASQRGGSDVGTAQVDQSGSVSQQPPPHTITARPAESNNVTEDDASQSLLELPGPVLPPADQAKHLEPKPWAPRSSTPMGPHADSSPKPLPAGLGALSQDSAANAQSVVAGSDALPAEGSRAISAESEGRKHPASQLGLGLPGRISEHAESAGSASKQAVPRPDTSSVRQASEEPNEAQTPTANQSTALNWRAMPGFEELSESWAAGASAEPIGPGEPSTPRPNPIPRHVHTQTPIGTPQEESVSLMSPDERPAGFRSSRPDQRFLRNDSGLRAGPTSPSMRVPSHGHAAGPGSASTSASGTDATRVSASGSFRDALGASSFGPTPTAASQPALSRRPSSEGSETSTASGAKAGSKTLESVGADSSVISGGTAHDEEADAGSPEESTARIRTRASVAIESPAESSFGTAREPDVPEQTFVEHSNVGSLPPPLKPAWARAGKGAKGVDRAGGDMFTPLKLQSMWRTPTPEPRPSGSTDQLAEAGPSRQTSASPSIRPAPALGQDRSAESNETASVSAQAPAAEASAQARRIAPGSTPRPPSARFTFKSPEEVIAPDFHQPQTPFTPRHRRGTLHVTPGTRATPRTPRIPRTPNVPLRIFRTGRTPPYSARPAPTSTRPDRPLARSYNGRAAGQDSPREASRLAADAAERRRKERDQKRLRLLAPPSPGSSKGSDASPTEQEHVEGQEEPAFKPTLSTAEPEEEELTHISRSAEREMKPSRRDYAQEGTEFLARLQNVRLASEATSRSMSGESATDAIVPDTEGGWADEDEQGDAAARIPRRSSIRSMSGSTHASLRAGAQAPTPTHGMYNGSPLRISQKRIPSAPSSTSLGGRSGRVDESPRRMLRRFSAIDRAYQEYEAESMERSFEAAERLQREEEDERRADEEFRRLEAKKYARGLARVRGRPSDSQAPPIDTSDAAAGIFDASLQAHQEEVFPAGSTHEPSKASRASVIEAPRLDSLTPVDSADPTLIRKSSLVHIGPEALPSNIDELGGGRMIFDAASQKWIKKRSGGLQDPIVESEGRLIAGLPSSAHIGKSRQDAQSFHPTAEIERNALGSASAAMSGVDSTDPFRDIESFGTSDEPSLANLAEQASSSARPNSSSFEVSSSRIDSAATPRDSSGAAFKKPVHLASTSRRRGGFARRSAAASAVARSRSALRNEIDLFSDGDSTQRSHSSTAPDLGSDRTHAAYSGSDPALRGPSHSQDRQSALDALMGSPATPPGESSAQRSSSTPQRSPINPAQVPRSILKARTGFVDTPERQLARSDARSISFADTPDREQTLSPESVRNKSSTVDPRQSSGDMSRASAERQSHLEEVLRQIVDLALGAENEPRNYPSPASRTRAFADETDADAWQDVTPTRTAPKAFQHDSAGLASGGRSPWNITALRQRRGRGDDDGEMSFLTNASFAMAHDRIVELIVDVAPWHEGWKDMLEIDLSGRRVDSIVRLKEHLPSLQIAHLHHNELSYLTGLPENLRELHASHNSIPPTISFSHLPLLSVLDISHNAIGSLAALSGLIHLRDLRADATGVDSIEGIEHLEGLKVLSLRQNALSALNLLEVKWRKLEKLNLRHNGLRSVRGLATNDRLRSVDLCHNQLSYLELGGQMSHLRALKVSHNAALEDLDVSLAPNLRALYADGCALHRVQGLASLTKLDELSLRQQLARKGLLWPADEVPDIRRLHLSGNAFPAGIQSSVQLLNLVFLELAGCQLTSVPPDLPKRAPNMRHLNLDHNLLSKLPALQPMRRLKRLSLVGCRIKRPTSLIDALAGMRELSVLDLRLNPCTLGLYPPLLLSSATPVISDEAALERSPRPPASMPPFPDPGVVQPDRAAAVLREAKRAERAAQEQIEKSVFHKRQPGPQLDAPRGKRWSDDEQDETEVSHGLSTISSKHDVGLDAQQKMMAAADARFAQTLPPTFAYRRLMHRGSLAMACPALAWLDGLLVDEAEVVKADELLSASPPFASGAFLSSSPRT</sequence>
<keyword evidence="2" id="KW-0677">Repeat</keyword>
<dbReference type="GO" id="GO:0061499">
    <property type="term" value="C:outer plaque of mitotic spindle pole body"/>
    <property type="evidence" value="ECO:0007669"/>
    <property type="project" value="TreeGrafter"/>
</dbReference>
<dbReference type="GeneID" id="37034350"/>
<dbReference type="EMBL" id="KZ819377">
    <property type="protein sequence ID" value="PWN42648.1"/>
    <property type="molecule type" value="Genomic_DNA"/>
</dbReference>
<feature type="compositionally biased region" description="Pro residues" evidence="3">
    <location>
        <begin position="1838"/>
        <end position="1848"/>
    </location>
</feature>
<feature type="compositionally biased region" description="Low complexity" evidence="3">
    <location>
        <begin position="1170"/>
        <end position="1187"/>
    </location>
</feature>
<dbReference type="SMART" id="SM00369">
    <property type="entry name" value="LRR_TYP"/>
    <property type="match status" value="6"/>
</dbReference>
<feature type="compositionally biased region" description="Polar residues" evidence="3">
    <location>
        <begin position="351"/>
        <end position="362"/>
    </location>
</feature>
<feature type="compositionally biased region" description="Polar residues" evidence="3">
    <location>
        <begin position="770"/>
        <end position="780"/>
    </location>
</feature>
<evidence type="ECO:0000313" key="5">
    <source>
        <dbReference type="Proteomes" id="UP000245783"/>
    </source>
</evidence>
<gene>
    <name evidence="4" type="ORF">IE81DRAFT_313229</name>
</gene>
<feature type="compositionally biased region" description="Basic and acidic residues" evidence="3">
    <location>
        <begin position="278"/>
        <end position="296"/>
    </location>
</feature>
<feature type="compositionally biased region" description="Basic and acidic residues" evidence="3">
    <location>
        <begin position="890"/>
        <end position="912"/>
    </location>
</feature>
<dbReference type="STRING" id="1522189.A0A316W0M3"/>
<feature type="compositionally biased region" description="Polar residues" evidence="3">
    <location>
        <begin position="1251"/>
        <end position="1268"/>
    </location>
</feature>
<feature type="compositionally biased region" description="Basic and acidic residues" evidence="3">
    <location>
        <begin position="663"/>
        <end position="686"/>
    </location>
</feature>
<evidence type="ECO:0008006" key="6">
    <source>
        <dbReference type="Google" id="ProtNLM"/>
    </source>
</evidence>
<organism evidence="4 5">
    <name type="scientific">Ceraceosorus guamensis</name>
    <dbReference type="NCBI Taxonomy" id="1522189"/>
    <lineage>
        <taxon>Eukaryota</taxon>
        <taxon>Fungi</taxon>
        <taxon>Dikarya</taxon>
        <taxon>Basidiomycota</taxon>
        <taxon>Ustilaginomycotina</taxon>
        <taxon>Exobasidiomycetes</taxon>
        <taxon>Ceraceosorales</taxon>
        <taxon>Ceraceosoraceae</taxon>
        <taxon>Ceraceosorus</taxon>
    </lineage>
</organism>
<dbReference type="PROSITE" id="PS51450">
    <property type="entry name" value="LRR"/>
    <property type="match status" value="3"/>
</dbReference>
<feature type="compositionally biased region" description="Low complexity" evidence="3">
    <location>
        <begin position="1122"/>
        <end position="1131"/>
    </location>
</feature>
<feature type="region of interest" description="Disordered" evidence="3">
    <location>
        <begin position="1830"/>
        <end position="1850"/>
    </location>
</feature>
<feature type="compositionally biased region" description="Polar residues" evidence="3">
    <location>
        <begin position="206"/>
        <end position="218"/>
    </location>
</feature>
<feature type="compositionally biased region" description="Polar residues" evidence="3">
    <location>
        <begin position="1196"/>
        <end position="1207"/>
    </location>
</feature>
<dbReference type="GO" id="GO:0031028">
    <property type="term" value="P:septation initiation signaling"/>
    <property type="evidence" value="ECO:0007669"/>
    <property type="project" value="TreeGrafter"/>
</dbReference>
<dbReference type="InterPro" id="IPR052574">
    <property type="entry name" value="CDIRP"/>
</dbReference>
<dbReference type="Gene3D" id="3.80.10.10">
    <property type="entry name" value="Ribonuclease Inhibitor"/>
    <property type="match status" value="3"/>
</dbReference>
<feature type="compositionally biased region" description="Low complexity" evidence="3">
    <location>
        <begin position="541"/>
        <end position="561"/>
    </location>
</feature>
<dbReference type="GO" id="GO:0035591">
    <property type="term" value="F:signaling adaptor activity"/>
    <property type="evidence" value="ECO:0007669"/>
    <property type="project" value="TreeGrafter"/>
</dbReference>
<feature type="region of interest" description="Disordered" evidence="3">
    <location>
        <begin position="1"/>
        <end position="755"/>
    </location>
</feature>
<evidence type="ECO:0000256" key="1">
    <source>
        <dbReference type="ARBA" id="ARBA00022614"/>
    </source>
</evidence>
<dbReference type="OrthoDB" id="7451790at2759"/>
<feature type="compositionally biased region" description="Polar residues" evidence="3">
    <location>
        <begin position="43"/>
        <end position="52"/>
    </location>
</feature>
<dbReference type="GO" id="GO:1902412">
    <property type="term" value="P:regulation of mitotic cytokinesis"/>
    <property type="evidence" value="ECO:0007669"/>
    <property type="project" value="TreeGrafter"/>
</dbReference>
<evidence type="ECO:0000313" key="4">
    <source>
        <dbReference type="EMBL" id="PWN42648.1"/>
    </source>
</evidence>
<feature type="region of interest" description="Disordered" evidence="3">
    <location>
        <begin position="1088"/>
        <end position="1342"/>
    </location>
</feature>
<dbReference type="InterPro" id="IPR003591">
    <property type="entry name" value="Leu-rich_rpt_typical-subtyp"/>
</dbReference>
<feature type="compositionally biased region" description="Polar residues" evidence="3">
    <location>
        <begin position="696"/>
        <end position="706"/>
    </location>
</feature>
<evidence type="ECO:0000256" key="2">
    <source>
        <dbReference type="ARBA" id="ARBA00022737"/>
    </source>
</evidence>
<feature type="compositionally biased region" description="Low complexity" evidence="3">
    <location>
        <begin position="369"/>
        <end position="380"/>
    </location>
</feature>
<evidence type="ECO:0000256" key="3">
    <source>
        <dbReference type="SAM" id="MobiDB-lite"/>
    </source>
</evidence>